<dbReference type="InterPro" id="IPR011130">
    <property type="entry name" value="SecA_preprotein_X-link_dom"/>
</dbReference>
<keyword evidence="8 15" id="KW-0547">Nucleotide-binding</keyword>
<comment type="similarity">
    <text evidence="3 15 16">Belongs to the SecA family.</text>
</comment>
<evidence type="ECO:0000256" key="5">
    <source>
        <dbReference type="ARBA" id="ARBA00022475"/>
    </source>
</evidence>
<keyword evidence="7" id="KW-0479">Metal-binding</keyword>
<comment type="function">
    <text evidence="15">Part of the Sec protein translocase complex. Interacts with the SecYEG preprotein conducting channel. Has a central role in coupling the hydrolysis of ATP to the transfer of proteins into and across the cell membrane, serving as an ATP-driven molecular motor driving the stepwise translocation of polypeptide chains across the membrane.</text>
</comment>
<dbReference type="NCBIfam" id="TIGR00963">
    <property type="entry name" value="secA"/>
    <property type="match status" value="1"/>
</dbReference>
<evidence type="ECO:0000256" key="7">
    <source>
        <dbReference type="ARBA" id="ARBA00022723"/>
    </source>
</evidence>
<dbReference type="InterPro" id="IPR020937">
    <property type="entry name" value="SecA_CS"/>
</dbReference>
<dbReference type="InterPro" id="IPR014018">
    <property type="entry name" value="SecA_motor_DEAD"/>
</dbReference>
<dbReference type="SMART" id="SM00957">
    <property type="entry name" value="SecA_DEAD"/>
    <property type="match status" value="1"/>
</dbReference>
<dbReference type="FunFam" id="3.40.50.300:FF:000113">
    <property type="entry name" value="Preprotein translocase subunit SecA"/>
    <property type="match status" value="1"/>
</dbReference>
<dbReference type="InterPro" id="IPR001650">
    <property type="entry name" value="Helicase_C-like"/>
</dbReference>
<dbReference type="InterPro" id="IPR044722">
    <property type="entry name" value="SecA_SF2_C"/>
</dbReference>
<dbReference type="Pfam" id="PF07517">
    <property type="entry name" value="SecA_DEAD"/>
    <property type="match status" value="1"/>
</dbReference>
<comment type="subunit">
    <text evidence="15">Monomer and homodimer. Part of the essential Sec protein translocation apparatus which comprises SecA, SecYEG and auxiliary proteins SecDF. Other proteins may also be involved.</text>
</comment>
<evidence type="ECO:0000256" key="16">
    <source>
        <dbReference type="RuleBase" id="RU003874"/>
    </source>
</evidence>
<comment type="subcellular location">
    <subcellularLocation>
        <location evidence="15">Cell membrane</location>
        <topology evidence="15">Peripheral membrane protein</topology>
        <orientation evidence="15">Cytoplasmic side</orientation>
    </subcellularLocation>
    <subcellularLocation>
        <location evidence="15">Cytoplasm</location>
    </subcellularLocation>
    <subcellularLocation>
        <location evidence="2">Membrane</location>
        <topology evidence="2">Peripheral membrane protein</topology>
    </subcellularLocation>
    <text evidence="15">Distribution is 50-50.</text>
</comment>
<keyword evidence="5 15" id="KW-1003">Cell membrane</keyword>
<dbReference type="AlphaFoldDB" id="A0A2H0WTS2"/>
<dbReference type="Gene3D" id="3.10.450.50">
    <property type="match status" value="1"/>
</dbReference>
<dbReference type="InterPro" id="IPR011115">
    <property type="entry name" value="SecA_DEAD"/>
</dbReference>
<evidence type="ECO:0000256" key="11">
    <source>
        <dbReference type="ARBA" id="ARBA00022927"/>
    </source>
</evidence>
<dbReference type="GO" id="GO:0046872">
    <property type="term" value="F:metal ion binding"/>
    <property type="evidence" value="ECO:0007669"/>
    <property type="project" value="UniProtKB-KW"/>
</dbReference>
<evidence type="ECO:0000256" key="15">
    <source>
        <dbReference type="HAMAP-Rule" id="MF_01382"/>
    </source>
</evidence>
<dbReference type="GO" id="GO:0005524">
    <property type="term" value="F:ATP binding"/>
    <property type="evidence" value="ECO:0007669"/>
    <property type="project" value="UniProtKB-UniRule"/>
</dbReference>
<dbReference type="PROSITE" id="PS01312">
    <property type="entry name" value="SECA"/>
    <property type="match status" value="1"/>
</dbReference>
<dbReference type="GO" id="GO:0005886">
    <property type="term" value="C:plasma membrane"/>
    <property type="evidence" value="ECO:0007669"/>
    <property type="project" value="UniProtKB-SubCell"/>
</dbReference>
<dbReference type="InterPro" id="IPR036670">
    <property type="entry name" value="SecA_X-link_sf"/>
</dbReference>
<dbReference type="GO" id="GO:0005829">
    <property type="term" value="C:cytosol"/>
    <property type="evidence" value="ECO:0007669"/>
    <property type="project" value="TreeGrafter"/>
</dbReference>
<keyword evidence="6 15" id="KW-0963">Cytoplasm</keyword>
<evidence type="ECO:0000256" key="1">
    <source>
        <dbReference type="ARBA" id="ARBA00001947"/>
    </source>
</evidence>
<sequence>MFSLKNIFDTNSKEIKRLSKIVEEINKREGRIKKLTDKQLADRTKELKKRLKKENLNTILPEAFAVVREVAQRTIVGQRHFDVQLMAAIALFEGKVVEQKTGEGKTLAATPALYLRALTGKGAHLVTVNDYLARRDAGWMGSIFDFLGLKIGCIIHDQAFLFDSQFTTKTDDERLAHLRPVERKEAYLADITYGTNNEFGFDYLRDNMALNWDDKVQRGHYFAIVDEVDFALIDEARTPLIISSPEAEATNKYFQFASLVKSLFPQTDYTIDEESQVVSLTNHGITKVEKMLAIDNLYEKDFETVHHIENALKAKELFRRDRDYVIKDGEIVIVDEFTGRLMFGRRWSAGLHQAVEAKEGVVIKQESKTLATISFQNYFRLYQVLSGMTGTAFTSKEEFKKIYNLETVVVPTNKPMIRQDKTDAIFKNQRAKYAAIASDVEKCYQAGQPVLVGTTSIEKNEIVSHLLKHKKIPHQILNAKNHEKEALIIAQAGGKGVITVATNMAGRGVDIVLGGEPPKKIQNPVRQLADKTQNYKEEYEKWQEEHNEIVRLGGLHVIGTERHEARRIDNQLRGRSGRQGDPGSSRFYVALDDDMMRVFGGERIAGLMTQFDFPEEIPVENKLIGRAIEQIQAKVEGVNFDSRRYLVEYDDVMSKQREIIYRIRDKILLQAKNKDFEGLKKTIGDKVNKEIDGLIGGGELRLDDKAIVNEFSEIVPLDKDTQQNLTDKINGCSFDKVKELLSDLAKDAYGDLEKNIGIETLLAINKLVFLMTIDNLWTSHLDDMENLREGIGLRAYGQQDPLSAYKNESFVVFERLMDQIDYEVVRRVFRARLMPPAPVFMPQNITTNVDSADGMGLANPKRTVGLMVKPVVPNQPHPGRNDPCPCGSGKKYKKCCYPKYG</sequence>
<dbReference type="InterPro" id="IPR014001">
    <property type="entry name" value="Helicase_ATP-bd"/>
</dbReference>
<dbReference type="NCBIfam" id="NF009538">
    <property type="entry name" value="PRK12904.1"/>
    <property type="match status" value="1"/>
</dbReference>
<dbReference type="GO" id="GO:0017038">
    <property type="term" value="P:protein import"/>
    <property type="evidence" value="ECO:0007669"/>
    <property type="project" value="InterPro"/>
</dbReference>
<reference evidence="22" key="1">
    <citation type="submission" date="2017-09" db="EMBL/GenBank/DDBJ databases">
        <title>Depth-based differentiation of microbial function through sediment-hosted aquifers and enrichment of novel symbionts in the deep terrestrial subsurface.</title>
        <authorList>
            <person name="Probst A.J."/>
            <person name="Ladd B."/>
            <person name="Jarett J.K."/>
            <person name="Geller-Mcgrath D.E."/>
            <person name="Sieber C.M.K."/>
            <person name="Emerson J.B."/>
            <person name="Anantharaman K."/>
            <person name="Thomas B.C."/>
            <person name="Malmstrom R."/>
            <person name="Stieglmeier M."/>
            <person name="Klingl A."/>
            <person name="Woyke T."/>
            <person name="Ryan C.M."/>
            <person name="Banfield J.F."/>
        </authorList>
    </citation>
    <scope>NUCLEOTIDE SEQUENCE [LARGE SCALE GENOMIC DNA]</scope>
</reference>
<dbReference type="Pfam" id="PF21090">
    <property type="entry name" value="P-loop_SecA"/>
    <property type="match status" value="1"/>
</dbReference>
<feature type="domain" description="Helicase C-terminal" evidence="19">
    <location>
        <begin position="439"/>
        <end position="625"/>
    </location>
</feature>
<dbReference type="Pfam" id="PF02810">
    <property type="entry name" value="SEC-C"/>
    <property type="match status" value="1"/>
</dbReference>
<dbReference type="FunFam" id="3.90.1440.10:FF:000002">
    <property type="entry name" value="Protein translocase subunit SecA"/>
    <property type="match status" value="1"/>
</dbReference>
<name>A0A2H0WTS2_9BACT</name>
<evidence type="ECO:0000256" key="10">
    <source>
        <dbReference type="ARBA" id="ARBA00022840"/>
    </source>
</evidence>
<keyword evidence="13 15" id="KW-0811">Translocation</keyword>
<feature type="domain" description="SecA family profile" evidence="20">
    <location>
        <begin position="1"/>
        <end position="620"/>
    </location>
</feature>
<evidence type="ECO:0000256" key="3">
    <source>
        <dbReference type="ARBA" id="ARBA00007650"/>
    </source>
</evidence>
<evidence type="ECO:0000259" key="20">
    <source>
        <dbReference type="PROSITE" id="PS51196"/>
    </source>
</evidence>
<dbReference type="PRINTS" id="PR00906">
    <property type="entry name" value="SECA"/>
</dbReference>
<dbReference type="Gene3D" id="3.40.50.300">
    <property type="entry name" value="P-loop containing nucleotide triphosphate hydrolases"/>
    <property type="match status" value="2"/>
</dbReference>
<dbReference type="SUPFAM" id="SSF52540">
    <property type="entry name" value="P-loop containing nucleoside triphosphate hydrolases"/>
    <property type="match status" value="2"/>
</dbReference>
<dbReference type="Pfam" id="PF07516">
    <property type="entry name" value="SecA_SW"/>
    <property type="match status" value="1"/>
</dbReference>
<protein>
    <recommendedName>
        <fullName evidence="15 16">Protein translocase subunit SecA</fullName>
        <ecNumber evidence="15">7.4.2.8</ecNumber>
    </recommendedName>
</protein>
<evidence type="ECO:0000256" key="14">
    <source>
        <dbReference type="ARBA" id="ARBA00023136"/>
    </source>
</evidence>
<evidence type="ECO:0000256" key="6">
    <source>
        <dbReference type="ARBA" id="ARBA00022490"/>
    </source>
</evidence>
<comment type="caution">
    <text evidence="21">The sequence shown here is derived from an EMBL/GenBank/DDBJ whole genome shotgun (WGS) entry which is preliminary data.</text>
</comment>
<dbReference type="Proteomes" id="UP000231282">
    <property type="component" value="Unassembled WGS sequence"/>
</dbReference>
<dbReference type="EMBL" id="PEZH01000010">
    <property type="protein sequence ID" value="PIS15319.1"/>
    <property type="molecule type" value="Genomic_DNA"/>
</dbReference>
<feature type="coiled-coil region" evidence="17">
    <location>
        <begin position="525"/>
        <end position="552"/>
    </location>
</feature>
<evidence type="ECO:0000259" key="19">
    <source>
        <dbReference type="PROSITE" id="PS51194"/>
    </source>
</evidence>
<keyword evidence="14 15" id="KW-0472">Membrane</keyword>
<keyword evidence="4 15" id="KW-0813">Transport</keyword>
<feature type="binding site" evidence="15">
    <location>
        <position position="510"/>
    </location>
    <ligand>
        <name>ATP</name>
        <dbReference type="ChEBI" id="CHEBI:30616"/>
    </ligand>
</feature>
<feature type="binding site" evidence="15">
    <location>
        <begin position="102"/>
        <end position="106"/>
    </location>
    <ligand>
        <name>ATP</name>
        <dbReference type="ChEBI" id="CHEBI:30616"/>
    </ligand>
</feature>
<evidence type="ECO:0000313" key="22">
    <source>
        <dbReference type="Proteomes" id="UP000231282"/>
    </source>
</evidence>
<dbReference type="PROSITE" id="PS51194">
    <property type="entry name" value="HELICASE_CTER"/>
    <property type="match status" value="1"/>
</dbReference>
<feature type="domain" description="Helicase ATP-binding" evidence="18">
    <location>
        <begin position="86"/>
        <end position="263"/>
    </location>
</feature>
<dbReference type="HAMAP" id="MF_01382">
    <property type="entry name" value="SecA"/>
    <property type="match status" value="1"/>
</dbReference>
<evidence type="ECO:0000256" key="13">
    <source>
        <dbReference type="ARBA" id="ARBA00023010"/>
    </source>
</evidence>
<keyword evidence="11 15" id="KW-0653">Protein transport</keyword>
<keyword evidence="12 15" id="KW-1278">Translocase</keyword>
<dbReference type="GO" id="GO:0065002">
    <property type="term" value="P:intracellular protein transmembrane transport"/>
    <property type="evidence" value="ECO:0007669"/>
    <property type="project" value="UniProtKB-UniRule"/>
</dbReference>
<dbReference type="PROSITE" id="PS51196">
    <property type="entry name" value="SECA_MOTOR_DEAD"/>
    <property type="match status" value="1"/>
</dbReference>
<keyword evidence="17" id="KW-0175">Coiled coil</keyword>
<evidence type="ECO:0000256" key="4">
    <source>
        <dbReference type="ARBA" id="ARBA00022448"/>
    </source>
</evidence>
<comment type="cofactor">
    <cofactor evidence="1">
        <name>Zn(2+)</name>
        <dbReference type="ChEBI" id="CHEBI:29105"/>
    </cofactor>
</comment>
<dbReference type="GO" id="GO:0031522">
    <property type="term" value="C:cell envelope Sec protein transport complex"/>
    <property type="evidence" value="ECO:0007669"/>
    <property type="project" value="TreeGrafter"/>
</dbReference>
<dbReference type="InterPro" id="IPR011116">
    <property type="entry name" value="SecA_Wing/Scaffold"/>
</dbReference>
<keyword evidence="10 15" id="KW-0067">ATP-binding</keyword>
<dbReference type="SMART" id="SM00958">
    <property type="entry name" value="SecA_PP_bind"/>
    <property type="match status" value="1"/>
</dbReference>
<evidence type="ECO:0000256" key="17">
    <source>
        <dbReference type="SAM" id="Coils"/>
    </source>
</evidence>
<evidence type="ECO:0000256" key="12">
    <source>
        <dbReference type="ARBA" id="ARBA00022967"/>
    </source>
</evidence>
<dbReference type="Gene3D" id="3.90.1440.10">
    <property type="entry name" value="SecA, preprotein cross-linking domain"/>
    <property type="match status" value="1"/>
</dbReference>
<proteinExistence type="inferred from homology"/>
<dbReference type="InterPro" id="IPR004027">
    <property type="entry name" value="SEC_C_motif"/>
</dbReference>
<keyword evidence="9" id="KW-0862">Zinc</keyword>
<feature type="binding site" evidence="15">
    <location>
        <position position="84"/>
    </location>
    <ligand>
        <name>ATP</name>
        <dbReference type="ChEBI" id="CHEBI:30616"/>
    </ligand>
</feature>
<evidence type="ECO:0000313" key="21">
    <source>
        <dbReference type="EMBL" id="PIS15319.1"/>
    </source>
</evidence>
<dbReference type="PROSITE" id="PS51192">
    <property type="entry name" value="HELICASE_ATP_BIND_1"/>
    <property type="match status" value="1"/>
</dbReference>
<dbReference type="PANTHER" id="PTHR30612">
    <property type="entry name" value="SECA INNER MEMBRANE COMPONENT OF SEC PROTEIN SECRETION SYSTEM"/>
    <property type="match status" value="1"/>
</dbReference>
<dbReference type="Gene3D" id="1.10.3060.10">
    <property type="entry name" value="Helical scaffold and wing domains of SecA"/>
    <property type="match status" value="1"/>
</dbReference>
<evidence type="ECO:0000256" key="9">
    <source>
        <dbReference type="ARBA" id="ARBA00022833"/>
    </source>
</evidence>
<organism evidence="21 22">
    <name type="scientific">Candidatus Shapirobacteria bacterium CG09_land_8_20_14_0_10_38_17</name>
    <dbReference type="NCBI Taxonomy" id="1974884"/>
    <lineage>
        <taxon>Bacteria</taxon>
        <taxon>Candidatus Shapironibacteriota</taxon>
    </lineage>
</organism>
<dbReference type="GO" id="GO:0006605">
    <property type="term" value="P:protein targeting"/>
    <property type="evidence" value="ECO:0007669"/>
    <property type="project" value="UniProtKB-UniRule"/>
</dbReference>
<dbReference type="CDD" id="cd17928">
    <property type="entry name" value="DEXDc_SecA"/>
    <property type="match status" value="1"/>
</dbReference>
<dbReference type="InterPro" id="IPR000185">
    <property type="entry name" value="SecA"/>
</dbReference>
<dbReference type="SUPFAM" id="SSF81886">
    <property type="entry name" value="Helical scaffold and wing domains of SecA"/>
    <property type="match status" value="1"/>
</dbReference>
<evidence type="ECO:0000256" key="8">
    <source>
        <dbReference type="ARBA" id="ARBA00022741"/>
    </source>
</evidence>
<dbReference type="SUPFAM" id="SSF81767">
    <property type="entry name" value="Pre-protein crosslinking domain of SecA"/>
    <property type="match status" value="1"/>
</dbReference>
<dbReference type="GO" id="GO:0043952">
    <property type="term" value="P:protein transport by the Sec complex"/>
    <property type="evidence" value="ECO:0007669"/>
    <property type="project" value="UniProtKB-ARBA"/>
</dbReference>
<dbReference type="GO" id="GO:0008564">
    <property type="term" value="F:protein-exporting ATPase activity"/>
    <property type="evidence" value="ECO:0007669"/>
    <property type="project" value="UniProtKB-EC"/>
</dbReference>
<comment type="catalytic activity">
    <reaction evidence="15">
        <text>ATP + H2O + cellular proteinSide 1 = ADP + phosphate + cellular proteinSide 2.</text>
        <dbReference type="EC" id="7.4.2.8"/>
    </reaction>
</comment>
<accession>A0A2H0WTS2</accession>
<evidence type="ECO:0000256" key="2">
    <source>
        <dbReference type="ARBA" id="ARBA00004170"/>
    </source>
</evidence>
<gene>
    <name evidence="15" type="primary">secA</name>
    <name evidence="21" type="ORF">COT63_00555</name>
</gene>
<evidence type="ECO:0000259" key="18">
    <source>
        <dbReference type="PROSITE" id="PS51192"/>
    </source>
</evidence>
<dbReference type="PANTHER" id="PTHR30612:SF0">
    <property type="entry name" value="CHLOROPLAST PROTEIN-TRANSPORTING ATPASE"/>
    <property type="match status" value="1"/>
</dbReference>
<dbReference type="CDD" id="cd18803">
    <property type="entry name" value="SF2_C_secA"/>
    <property type="match status" value="1"/>
</dbReference>
<dbReference type="InterPro" id="IPR036266">
    <property type="entry name" value="SecA_Wing/Scaffold_sf"/>
</dbReference>
<dbReference type="EC" id="7.4.2.8" evidence="15"/>
<dbReference type="InterPro" id="IPR027417">
    <property type="entry name" value="P-loop_NTPase"/>
</dbReference>
<dbReference type="Pfam" id="PF01043">
    <property type="entry name" value="SecA_PP_bind"/>
    <property type="match status" value="1"/>
</dbReference>